<dbReference type="InterPro" id="IPR013986">
    <property type="entry name" value="DExx_box_DNA_helicase_dom_sf"/>
</dbReference>
<dbReference type="GO" id="GO:0005524">
    <property type="term" value="F:ATP binding"/>
    <property type="evidence" value="ECO:0007669"/>
    <property type="project" value="UniProtKB-UniRule"/>
</dbReference>
<evidence type="ECO:0000313" key="19">
    <source>
        <dbReference type="EMBL" id="VUZ83704.1"/>
    </source>
</evidence>
<dbReference type="InterPro" id="IPR014017">
    <property type="entry name" value="DNA_helicase_UvrD-like_C"/>
</dbReference>
<evidence type="ECO:0000256" key="13">
    <source>
        <dbReference type="ARBA" id="ARBA00034808"/>
    </source>
</evidence>
<keyword evidence="3 15" id="KW-0547">Nucleotide-binding</keyword>
<evidence type="ECO:0000256" key="12">
    <source>
        <dbReference type="ARBA" id="ARBA00034617"/>
    </source>
</evidence>
<dbReference type="Gene3D" id="3.40.50.300">
    <property type="entry name" value="P-loop containing nucleotide triphosphate hydrolases"/>
    <property type="match status" value="2"/>
</dbReference>
<dbReference type="Proteomes" id="UP000334340">
    <property type="component" value="Unassembled WGS sequence"/>
</dbReference>
<sequence>MVEEPQVISAQNPAMGVDGLNAAQQAAVVHGDGPLLVIAGAGTGKTTVIARRIAHLITGKQARPDQILALTFTEKAAAEMERRVDLLVPYGFTDTWISTFHAFGDRVLREHALEIGLSPDFRLLTEPEQVIFFQEHLFELPLDYFRPLGNPMKHVQALLKLFSRAKDEDVGPDQYAAFAEELVCRAAAATPDDQALAERAQRETEIARIYRQYQELMAREGKLDFGDLMMRTLSLLREHPLALQQLQARFRYILVDEFQDTNYAQFQIVKLLAAAHRNVTVVGDDDQSIFKFRGASISNILGFRRDFPETKTVVLTENYRSTPGILDAAYRLIQHNNPDRLEYQEGVDKRLRSCNGDGPTVDSMVFQTYLEEADWVAERIEEMMETKACAPGDIAILVRRNSDADPFLRALNMKGIRWSFSGARGLYDREEIRLTISFLRLLADPYDSLSLFHLAGSEIYGVPATDLTLCNAHARRKHRSLYEVLRDLTRQPGALPELSAVSPEGIAAATALLDDVHRYLNKATREATGRILYEFLMEQPGYGKRLVQSNSSRDHQRVGNLAAFFGLVQRFGEVAPQDRVAGFVPYLTTLIEAGEDPPVANEETTEGAVAVLTLHKAKGLEYEAVFLAGLVEKRFPSIDRKEAIPLPDELINETLPTGDFHLQEERRLFYVGITRAKRYLFLTRARDYGTKREWKRSRFLAETLALPKEEEERPWHTTPEAAIGRGAPPPQIEVGPGVRADAPLTLSHYQIDDYLTCPLKYKYVHLLRVPVLREHTIVYGAALHRAVQAYNTRRIQGQTMPLEDLIHTFEAHWVNEGFISREHEERRLQEGREALARFHVYAGPRQPPAAVEKRFRFEVDGDLVTGFLDRVDEREGELIITDYKSSSVRDQKAADKDARESRQLALYALAYRESVGRVPDRVELHFLTPGGVVVGQAVKKDKDLQAAIDRVREAAAGIRAGLFPATPSQWDCGFCAFRAICPATVWVGERQG</sequence>
<dbReference type="AlphaFoldDB" id="A0A564ZEK8"/>
<dbReference type="InterPro" id="IPR014016">
    <property type="entry name" value="UvrD-like_ATP-bd"/>
</dbReference>
<evidence type="ECO:0000256" key="2">
    <source>
        <dbReference type="ARBA" id="ARBA00022722"/>
    </source>
</evidence>
<evidence type="ECO:0000256" key="15">
    <source>
        <dbReference type="PROSITE-ProRule" id="PRU00560"/>
    </source>
</evidence>
<keyword evidence="20" id="KW-1185">Reference proteome</keyword>
<dbReference type="Pfam" id="PF12705">
    <property type="entry name" value="PDDEXK_1"/>
    <property type="match status" value="1"/>
</dbReference>
<dbReference type="PANTHER" id="PTHR11070:SF55">
    <property type="entry name" value="DNA 3'-5' HELICASE"/>
    <property type="match status" value="1"/>
</dbReference>
<comment type="catalytic activity">
    <reaction evidence="14">
        <text>ATP + H2O = ADP + phosphate + H(+)</text>
        <dbReference type="Rhea" id="RHEA:13065"/>
        <dbReference type="ChEBI" id="CHEBI:15377"/>
        <dbReference type="ChEBI" id="CHEBI:15378"/>
        <dbReference type="ChEBI" id="CHEBI:30616"/>
        <dbReference type="ChEBI" id="CHEBI:43474"/>
        <dbReference type="ChEBI" id="CHEBI:456216"/>
        <dbReference type="EC" id="5.6.2.4"/>
    </reaction>
</comment>
<dbReference type="CDD" id="cd17932">
    <property type="entry name" value="DEXQc_UvrD"/>
    <property type="match status" value="1"/>
</dbReference>
<dbReference type="Pfam" id="PF00580">
    <property type="entry name" value="UvrD-helicase"/>
    <property type="match status" value="1"/>
</dbReference>
<dbReference type="EMBL" id="CABIKM010000001">
    <property type="protein sequence ID" value="VUZ83704.1"/>
    <property type="molecule type" value="Genomic_DNA"/>
</dbReference>
<feature type="domain" description="UvrD-like helicase C-terminal" evidence="18">
    <location>
        <begin position="323"/>
        <end position="619"/>
    </location>
</feature>
<comment type="catalytic activity">
    <reaction evidence="12">
        <text>Couples ATP hydrolysis with the unwinding of duplex DNA by translocating in the 3'-5' direction.</text>
        <dbReference type="EC" id="5.6.2.4"/>
    </reaction>
</comment>
<evidence type="ECO:0000256" key="8">
    <source>
        <dbReference type="ARBA" id="ARBA00022840"/>
    </source>
</evidence>
<dbReference type="Gene3D" id="1.10.10.160">
    <property type="match status" value="1"/>
</dbReference>
<evidence type="ECO:0000256" key="1">
    <source>
        <dbReference type="ARBA" id="ARBA00009922"/>
    </source>
</evidence>
<dbReference type="Pfam" id="PF13361">
    <property type="entry name" value="UvrD_C"/>
    <property type="match status" value="1"/>
</dbReference>
<keyword evidence="7" id="KW-0269">Exonuclease</keyword>
<reference evidence="19 20" key="1">
    <citation type="submission" date="2019-07" db="EMBL/GenBank/DDBJ databases">
        <authorList>
            <person name="Cremers G."/>
        </authorList>
    </citation>
    <scope>NUCLEOTIDE SEQUENCE [LARGE SCALE GENOMIC DNA]</scope>
</reference>
<organism evidence="19 20">
    <name type="scientific">Candidatus Methylomirabilis lanthanidiphila</name>
    <dbReference type="NCBI Taxonomy" id="2211376"/>
    <lineage>
        <taxon>Bacteria</taxon>
        <taxon>Candidatus Methylomirabilota</taxon>
        <taxon>Candidatus Methylomirabilia</taxon>
        <taxon>Candidatus Methylomirabilales</taxon>
        <taxon>Candidatus Methylomirabilaceae</taxon>
        <taxon>Candidatus Methylomirabilis</taxon>
    </lineage>
</organism>
<dbReference type="InterPro" id="IPR000212">
    <property type="entry name" value="DNA_helicase_UvrD/REP"/>
</dbReference>
<dbReference type="PANTHER" id="PTHR11070">
    <property type="entry name" value="UVRD / RECB / PCRA DNA HELICASE FAMILY MEMBER"/>
    <property type="match status" value="1"/>
</dbReference>
<evidence type="ECO:0000256" key="3">
    <source>
        <dbReference type="ARBA" id="ARBA00022741"/>
    </source>
</evidence>
<dbReference type="GO" id="GO:0005829">
    <property type="term" value="C:cytosol"/>
    <property type="evidence" value="ECO:0007669"/>
    <property type="project" value="TreeGrafter"/>
</dbReference>
<evidence type="ECO:0000256" key="10">
    <source>
        <dbReference type="ARBA" id="ARBA00023204"/>
    </source>
</evidence>
<dbReference type="SUPFAM" id="SSF52980">
    <property type="entry name" value="Restriction endonuclease-like"/>
    <property type="match status" value="1"/>
</dbReference>
<evidence type="ECO:0000256" key="14">
    <source>
        <dbReference type="ARBA" id="ARBA00048988"/>
    </source>
</evidence>
<evidence type="ECO:0000313" key="20">
    <source>
        <dbReference type="Proteomes" id="UP000334340"/>
    </source>
</evidence>
<gene>
    <name evidence="19" type="ORF">MELA_00057</name>
</gene>
<dbReference type="InterPro" id="IPR011604">
    <property type="entry name" value="PDDEXK-like_dom_sf"/>
</dbReference>
<dbReference type="GO" id="GO:0003677">
    <property type="term" value="F:DNA binding"/>
    <property type="evidence" value="ECO:0007669"/>
    <property type="project" value="UniProtKB-KW"/>
</dbReference>
<protein>
    <recommendedName>
        <fullName evidence="13">DNA 3'-5' helicase</fullName>
        <ecNumber evidence="13">5.6.2.4</ecNumber>
    </recommendedName>
</protein>
<keyword evidence="5 15" id="KW-0378">Hydrolase</keyword>
<keyword evidence="4" id="KW-0227">DNA damage</keyword>
<proteinExistence type="inferred from homology"/>
<keyword evidence="2" id="KW-0540">Nuclease</keyword>
<dbReference type="PROSITE" id="PS51217">
    <property type="entry name" value="UVRD_HELICASE_CTER"/>
    <property type="match status" value="1"/>
</dbReference>
<dbReference type="GO" id="GO:0000725">
    <property type="term" value="P:recombinational repair"/>
    <property type="evidence" value="ECO:0007669"/>
    <property type="project" value="TreeGrafter"/>
</dbReference>
<keyword evidence="10" id="KW-0234">DNA repair</keyword>
<dbReference type="GO" id="GO:0033202">
    <property type="term" value="C:DNA helicase complex"/>
    <property type="evidence" value="ECO:0007669"/>
    <property type="project" value="TreeGrafter"/>
</dbReference>
<evidence type="ECO:0000256" key="9">
    <source>
        <dbReference type="ARBA" id="ARBA00023125"/>
    </source>
</evidence>
<comment type="similarity">
    <text evidence="1">Belongs to the helicase family. UvrD subfamily.</text>
</comment>
<dbReference type="InterPro" id="IPR027417">
    <property type="entry name" value="P-loop_NTPase"/>
</dbReference>
<evidence type="ECO:0000256" key="5">
    <source>
        <dbReference type="ARBA" id="ARBA00022801"/>
    </source>
</evidence>
<dbReference type="GO" id="GO:0004527">
    <property type="term" value="F:exonuclease activity"/>
    <property type="evidence" value="ECO:0007669"/>
    <property type="project" value="UniProtKB-KW"/>
</dbReference>
<feature type="region of interest" description="Disordered" evidence="16">
    <location>
        <begin position="710"/>
        <end position="730"/>
    </location>
</feature>
<dbReference type="InterPro" id="IPR038726">
    <property type="entry name" value="PDDEXK_AddAB-type"/>
</dbReference>
<keyword evidence="8 15" id="KW-0067">ATP-binding</keyword>
<accession>A0A564ZEK8</accession>
<evidence type="ECO:0000256" key="7">
    <source>
        <dbReference type="ARBA" id="ARBA00022839"/>
    </source>
</evidence>
<evidence type="ECO:0000259" key="18">
    <source>
        <dbReference type="PROSITE" id="PS51217"/>
    </source>
</evidence>
<evidence type="ECO:0000256" key="6">
    <source>
        <dbReference type="ARBA" id="ARBA00022806"/>
    </source>
</evidence>
<feature type="domain" description="UvrD-like helicase ATP-binding" evidence="17">
    <location>
        <begin position="18"/>
        <end position="322"/>
    </location>
</feature>
<evidence type="ECO:0000256" key="16">
    <source>
        <dbReference type="SAM" id="MobiDB-lite"/>
    </source>
</evidence>
<dbReference type="GO" id="GO:0043138">
    <property type="term" value="F:3'-5' DNA helicase activity"/>
    <property type="evidence" value="ECO:0007669"/>
    <property type="project" value="UniProtKB-EC"/>
</dbReference>
<name>A0A564ZEK8_9BACT</name>
<dbReference type="SUPFAM" id="SSF52540">
    <property type="entry name" value="P-loop containing nucleoside triphosphate hydrolases"/>
    <property type="match status" value="1"/>
</dbReference>
<evidence type="ECO:0000256" key="4">
    <source>
        <dbReference type="ARBA" id="ARBA00022763"/>
    </source>
</evidence>
<dbReference type="Gene3D" id="1.10.486.10">
    <property type="entry name" value="PCRA, domain 4"/>
    <property type="match status" value="1"/>
</dbReference>
<keyword evidence="6 15" id="KW-0347">Helicase</keyword>
<dbReference type="InterPro" id="IPR011335">
    <property type="entry name" value="Restrct_endonuc-II-like"/>
</dbReference>
<dbReference type="PROSITE" id="PS51198">
    <property type="entry name" value="UVRD_HELICASE_ATP_BIND"/>
    <property type="match status" value="1"/>
</dbReference>
<dbReference type="EC" id="5.6.2.4" evidence="13"/>
<dbReference type="Gene3D" id="3.90.320.10">
    <property type="match status" value="1"/>
</dbReference>
<evidence type="ECO:0000256" key="11">
    <source>
        <dbReference type="ARBA" id="ARBA00023235"/>
    </source>
</evidence>
<feature type="binding site" evidence="15">
    <location>
        <begin position="39"/>
        <end position="46"/>
    </location>
    <ligand>
        <name>ATP</name>
        <dbReference type="ChEBI" id="CHEBI:30616"/>
    </ligand>
</feature>
<keyword evidence="9" id="KW-0238">DNA-binding</keyword>
<evidence type="ECO:0000259" key="17">
    <source>
        <dbReference type="PROSITE" id="PS51198"/>
    </source>
</evidence>
<keyword evidence="11" id="KW-0413">Isomerase</keyword>